<dbReference type="AlphaFoldDB" id="A0A840UJ49"/>
<dbReference type="Gene3D" id="3.20.20.80">
    <property type="entry name" value="Glycosidases"/>
    <property type="match status" value="1"/>
</dbReference>
<keyword evidence="9 10" id="KW-0119">Carbohydrate metabolism</keyword>
<comment type="pathway">
    <text evidence="3 10">Glycan biosynthesis; glycogen biosynthesis.</text>
</comment>
<name>A0A840UJ49_9BACT</name>
<keyword evidence="6 10" id="KW-0328">Glycosyltransferase</keyword>
<dbReference type="FunFam" id="2.60.40.10:FF:000169">
    <property type="entry name" value="1,4-alpha-glucan branching enzyme GlgB"/>
    <property type="match status" value="1"/>
</dbReference>
<dbReference type="GO" id="GO:0005829">
    <property type="term" value="C:cytosol"/>
    <property type="evidence" value="ECO:0007669"/>
    <property type="project" value="TreeGrafter"/>
</dbReference>
<evidence type="ECO:0000256" key="1">
    <source>
        <dbReference type="ARBA" id="ARBA00000826"/>
    </source>
</evidence>
<dbReference type="Pfam" id="PF22019">
    <property type="entry name" value="GlgB_N"/>
    <property type="match status" value="1"/>
</dbReference>
<reference evidence="13 14" key="1">
    <citation type="submission" date="2020-08" db="EMBL/GenBank/DDBJ databases">
        <title>Genomic Encyclopedia of Type Strains, Phase IV (KMG-IV): sequencing the most valuable type-strain genomes for metagenomic binning, comparative biology and taxonomic classification.</title>
        <authorList>
            <person name="Goeker M."/>
        </authorList>
    </citation>
    <scope>NUCLEOTIDE SEQUENCE [LARGE SCALE GENOMIC DNA]</scope>
    <source>
        <strain evidence="13 14">DSM 28570</strain>
    </source>
</reference>
<dbReference type="Proteomes" id="UP000539642">
    <property type="component" value="Unassembled WGS sequence"/>
</dbReference>
<gene>
    <name evidence="10" type="primary">glgB</name>
    <name evidence="13" type="ORF">HNQ81_000084</name>
</gene>
<evidence type="ECO:0000259" key="12">
    <source>
        <dbReference type="SMART" id="SM00642"/>
    </source>
</evidence>
<dbReference type="EC" id="2.4.1.18" evidence="10"/>
<feature type="domain" description="Glycosyl hydrolase family 13 catalytic" evidence="12">
    <location>
        <begin position="255"/>
        <end position="612"/>
    </location>
</feature>
<protein>
    <recommendedName>
        <fullName evidence="10">1,4-alpha-glucan branching enzyme GlgB</fullName>
        <ecNumber evidence="10">2.4.1.18</ecNumber>
    </recommendedName>
    <alternativeName>
        <fullName evidence="10">1,4-alpha-D-glucan:1,4-alpha-D-glucan 6-glucosyl-transferase</fullName>
    </alternativeName>
    <alternativeName>
        <fullName evidence="10">Alpha-(1-&gt;4)-glucan branching enzyme</fullName>
    </alternativeName>
    <alternativeName>
        <fullName evidence="10">Glycogen branching enzyme</fullName>
        <shortName evidence="10">BE</shortName>
    </alternativeName>
</protein>
<dbReference type="GO" id="GO:0004553">
    <property type="term" value="F:hydrolase activity, hydrolyzing O-glycosyl compounds"/>
    <property type="evidence" value="ECO:0007669"/>
    <property type="project" value="InterPro"/>
</dbReference>
<comment type="function">
    <text evidence="2 10">Catalyzes the formation of the alpha-1,6-glucosidic linkages in glycogen by scission of a 1,4-alpha-linked oligosaccharide from growing alpha-1,4-glucan chains and the subsequent attachment of the oligosaccharide to the alpha-1,6 position.</text>
</comment>
<accession>A0A840UJ49</accession>
<dbReference type="SUPFAM" id="SSF81296">
    <property type="entry name" value="E set domains"/>
    <property type="match status" value="2"/>
</dbReference>
<evidence type="ECO:0000256" key="7">
    <source>
        <dbReference type="ARBA" id="ARBA00022679"/>
    </source>
</evidence>
<dbReference type="SMART" id="SM00642">
    <property type="entry name" value="Aamy"/>
    <property type="match status" value="1"/>
</dbReference>
<dbReference type="GO" id="GO:0043169">
    <property type="term" value="F:cation binding"/>
    <property type="evidence" value="ECO:0007669"/>
    <property type="project" value="InterPro"/>
</dbReference>
<comment type="catalytic activity">
    <reaction evidence="1 10">
        <text>Transfers a segment of a (1-&gt;4)-alpha-D-glucan chain to a primary hydroxy group in a similar glucan chain.</text>
        <dbReference type="EC" id="2.4.1.18"/>
    </reaction>
</comment>
<dbReference type="GO" id="GO:0005978">
    <property type="term" value="P:glycogen biosynthetic process"/>
    <property type="evidence" value="ECO:0007669"/>
    <property type="project" value="UniProtKB-UniRule"/>
</dbReference>
<evidence type="ECO:0000256" key="2">
    <source>
        <dbReference type="ARBA" id="ARBA00002953"/>
    </source>
</evidence>
<dbReference type="Gene3D" id="2.60.40.1180">
    <property type="entry name" value="Golgi alpha-mannosidase II"/>
    <property type="match status" value="1"/>
</dbReference>
<dbReference type="EMBL" id="JACHEO010000001">
    <property type="protein sequence ID" value="MBB5346377.1"/>
    <property type="molecule type" value="Genomic_DNA"/>
</dbReference>
<dbReference type="NCBIfam" id="TIGR01515">
    <property type="entry name" value="branching_enzym"/>
    <property type="match status" value="1"/>
</dbReference>
<comment type="subunit">
    <text evidence="10">Monomer.</text>
</comment>
<dbReference type="Pfam" id="PF00128">
    <property type="entry name" value="Alpha-amylase"/>
    <property type="match status" value="1"/>
</dbReference>
<evidence type="ECO:0000256" key="10">
    <source>
        <dbReference type="HAMAP-Rule" id="MF_00685"/>
    </source>
</evidence>
<dbReference type="CDD" id="cd11322">
    <property type="entry name" value="AmyAc_Glg_BE"/>
    <property type="match status" value="1"/>
</dbReference>
<dbReference type="InterPro" id="IPR037439">
    <property type="entry name" value="Branching_enzy"/>
</dbReference>
<dbReference type="InterPro" id="IPR006047">
    <property type="entry name" value="GH13_cat_dom"/>
</dbReference>
<dbReference type="FunFam" id="3.20.20.80:FF:000003">
    <property type="entry name" value="1,4-alpha-glucan branching enzyme GlgB"/>
    <property type="match status" value="1"/>
</dbReference>
<dbReference type="SUPFAM" id="SSF51011">
    <property type="entry name" value="Glycosyl hydrolase domain"/>
    <property type="match status" value="1"/>
</dbReference>
<dbReference type="Pfam" id="PF02806">
    <property type="entry name" value="Alpha-amylase_C"/>
    <property type="match status" value="1"/>
</dbReference>
<evidence type="ECO:0000256" key="5">
    <source>
        <dbReference type="ARBA" id="ARBA00022600"/>
    </source>
</evidence>
<dbReference type="SUPFAM" id="SSF51445">
    <property type="entry name" value="(Trans)glycosidases"/>
    <property type="match status" value="1"/>
</dbReference>
<feature type="active site" description="Proton donor" evidence="10 11">
    <location>
        <position position="467"/>
    </location>
</feature>
<evidence type="ECO:0000256" key="3">
    <source>
        <dbReference type="ARBA" id="ARBA00004964"/>
    </source>
</evidence>
<feature type="active site" description="Nucleophile" evidence="10 11">
    <location>
        <position position="414"/>
    </location>
</feature>
<dbReference type="InterPro" id="IPR014756">
    <property type="entry name" value="Ig_E-set"/>
</dbReference>
<dbReference type="PIRSF" id="PIRSF000463">
    <property type="entry name" value="GlgB"/>
    <property type="match status" value="1"/>
</dbReference>
<dbReference type="NCBIfam" id="NF003811">
    <property type="entry name" value="PRK05402.1"/>
    <property type="match status" value="1"/>
</dbReference>
<dbReference type="InterPro" id="IPR017853">
    <property type="entry name" value="GH"/>
</dbReference>
<dbReference type="PANTHER" id="PTHR43651:SF3">
    <property type="entry name" value="1,4-ALPHA-GLUCAN-BRANCHING ENZYME"/>
    <property type="match status" value="1"/>
</dbReference>
<dbReference type="InterPro" id="IPR054169">
    <property type="entry name" value="GlgB_N"/>
</dbReference>
<dbReference type="HAMAP" id="MF_00685">
    <property type="entry name" value="GlgB"/>
    <property type="match status" value="1"/>
</dbReference>
<organism evidence="13 14">
    <name type="scientific">Desulfoprunum benzoelyticum</name>
    <dbReference type="NCBI Taxonomy" id="1506996"/>
    <lineage>
        <taxon>Bacteria</taxon>
        <taxon>Pseudomonadati</taxon>
        <taxon>Thermodesulfobacteriota</taxon>
        <taxon>Desulfobulbia</taxon>
        <taxon>Desulfobulbales</taxon>
        <taxon>Desulfobulbaceae</taxon>
        <taxon>Desulfoprunum</taxon>
    </lineage>
</organism>
<dbReference type="InterPro" id="IPR004193">
    <property type="entry name" value="Glyco_hydro_13_N"/>
</dbReference>
<dbReference type="PANTHER" id="PTHR43651">
    <property type="entry name" value="1,4-ALPHA-GLUCAN-BRANCHING ENZYME"/>
    <property type="match status" value="1"/>
</dbReference>
<dbReference type="UniPathway" id="UPA00164"/>
<dbReference type="InterPro" id="IPR006048">
    <property type="entry name" value="A-amylase/branching_C"/>
</dbReference>
<keyword evidence="5 10" id="KW-0321">Glycogen metabolism</keyword>
<dbReference type="GO" id="GO:0003844">
    <property type="term" value="F:1,4-alpha-glucan branching enzyme activity"/>
    <property type="evidence" value="ECO:0007669"/>
    <property type="project" value="UniProtKB-UniRule"/>
</dbReference>
<dbReference type="InterPro" id="IPR013783">
    <property type="entry name" value="Ig-like_fold"/>
</dbReference>
<evidence type="ECO:0000256" key="9">
    <source>
        <dbReference type="ARBA" id="ARBA00023277"/>
    </source>
</evidence>
<dbReference type="InterPro" id="IPR044143">
    <property type="entry name" value="GlgB_N_E_set_prok"/>
</dbReference>
<keyword evidence="7 10" id="KW-0808">Transferase</keyword>
<dbReference type="NCBIfam" id="NF008967">
    <property type="entry name" value="PRK12313.1"/>
    <property type="match status" value="1"/>
</dbReference>
<dbReference type="CDD" id="cd02855">
    <property type="entry name" value="E_set_GBE_prok_N"/>
    <property type="match status" value="1"/>
</dbReference>
<dbReference type="Pfam" id="PF02922">
    <property type="entry name" value="CBM_48"/>
    <property type="match status" value="1"/>
</dbReference>
<evidence type="ECO:0000256" key="11">
    <source>
        <dbReference type="PIRSR" id="PIRSR000463-1"/>
    </source>
</evidence>
<sequence>MDIDQHIERIIHSAHYDPFQVLGVHFSGENEETATIRTFQPHARKVELLIGNGSTEMTRTREEGMFEAVIDRSTLADTNLDPYTYRFTIHYHSGFVETINDPYRFLPQLDADDQYLFNFGTNYRLYDHLGSHCAVIRHVAGVIFRVWAPNAEAVAVICNFNGWDGRIHPMRSLGSSGIWELFIPGLQENEVYKFRIRTSDGNFIDKSDPFQFYGEIRPKTASIVRDLNRYQWQDDKWQENKRTVAPYDRPLSIYEVHPGSWQRDPDDPDRFFTFRELAEKLIPYVKKLGFTHIELMPVMEHPLDESWGYQVTGPFSITSRYGLPEDFMYFVDQAHLNGIGVILDWVPAHFPKDDHSLGHFDGTSLYEHEDPRLGSHPEWGTFIYNYGRKEVSNYLIANALFWMDKYHIDGLRVDAVASMLYRDYARREGEWLPNCYGGKENLEAIEFLRHTNSVVFNHYPNTLMIAEESTSFYGVSKPADVGGLGFGFKWNMGWMNDILSYFSKDPLFRKFHHNALTFSIMYAFTENFILPMSHDEVVHGKRSLIDKMPGDLWQKFANLRLLLLTMWMHPGKKLLFMGGEFGQWSEWYCKRSLDWHLLEENDLHRQTMDFVEALNTMYLGNPSLWQQDFSPHGFRWIDLDDRNNSIISFVRYARNREDHLVGVFNFTPQTFFKYTIGLPSDRPYRQIFCSDDVVYGGSGANEDVIYTPVADPYAQAEYRTTLKIPPLAGVILKPC</sequence>
<evidence type="ECO:0000256" key="8">
    <source>
        <dbReference type="ARBA" id="ARBA00023056"/>
    </source>
</evidence>
<evidence type="ECO:0000313" key="13">
    <source>
        <dbReference type="EMBL" id="MBB5346377.1"/>
    </source>
</evidence>
<comment type="caution">
    <text evidence="13">The sequence shown here is derived from an EMBL/GenBank/DDBJ whole genome shotgun (WGS) entry which is preliminary data.</text>
</comment>
<dbReference type="Gene3D" id="2.60.40.10">
    <property type="entry name" value="Immunoglobulins"/>
    <property type="match status" value="2"/>
</dbReference>
<evidence type="ECO:0000256" key="6">
    <source>
        <dbReference type="ARBA" id="ARBA00022676"/>
    </source>
</evidence>
<proteinExistence type="inferred from homology"/>
<dbReference type="InterPro" id="IPR013780">
    <property type="entry name" value="Glyco_hydro_b"/>
</dbReference>
<keyword evidence="14" id="KW-1185">Reference proteome</keyword>
<dbReference type="InterPro" id="IPR006407">
    <property type="entry name" value="GlgB"/>
</dbReference>
<dbReference type="RefSeq" id="WP_183347170.1">
    <property type="nucleotide sequence ID" value="NZ_JACHEO010000001.1"/>
</dbReference>
<evidence type="ECO:0000313" key="14">
    <source>
        <dbReference type="Proteomes" id="UP000539642"/>
    </source>
</evidence>
<keyword evidence="8 10" id="KW-0320">Glycogen biosynthesis</keyword>
<evidence type="ECO:0000256" key="4">
    <source>
        <dbReference type="ARBA" id="ARBA00009000"/>
    </source>
</evidence>
<comment type="similarity">
    <text evidence="4 10">Belongs to the glycosyl hydrolase 13 family. GlgB subfamily.</text>
</comment>